<gene>
    <name evidence="1" type="ORF">EZI54_09795</name>
</gene>
<evidence type="ECO:0000313" key="1">
    <source>
        <dbReference type="EMBL" id="TBW56228.1"/>
    </source>
</evidence>
<accession>A0ABY1ZL47</accession>
<dbReference type="Proteomes" id="UP000313645">
    <property type="component" value="Unassembled WGS sequence"/>
</dbReference>
<sequence>MTQQEHYIAKLAEGSVIPTFQCGHCGSILPKARIFPNERDNRQDLACHTIGLCSADDCGAVNCMDEAFRQLEKQNQDQQAAG</sequence>
<reference evidence="1 2" key="1">
    <citation type="submission" date="2019-02" db="EMBL/GenBank/DDBJ databases">
        <title>Marinobacter halodurans sp. nov., a marine bacterium isolated from sea tidal flat.</title>
        <authorList>
            <person name="Yoo Y."/>
            <person name="Lee D.W."/>
            <person name="Kim B.S."/>
            <person name="Kim J.-J."/>
        </authorList>
    </citation>
    <scope>NUCLEOTIDE SEQUENCE [LARGE SCALE GENOMIC DNA]</scope>
    <source>
        <strain evidence="1 2">YJ-S3-2</strain>
    </source>
</reference>
<proteinExistence type="predicted"/>
<dbReference type="RefSeq" id="WP_131481456.1">
    <property type="nucleotide sequence ID" value="NZ_SJDL01000012.1"/>
</dbReference>
<dbReference type="EMBL" id="SJDL01000012">
    <property type="protein sequence ID" value="TBW56228.1"/>
    <property type="molecule type" value="Genomic_DNA"/>
</dbReference>
<keyword evidence="2" id="KW-1185">Reference proteome</keyword>
<organism evidence="1 2">
    <name type="scientific">Marinobacter halodurans</name>
    <dbReference type="NCBI Taxonomy" id="2528979"/>
    <lineage>
        <taxon>Bacteria</taxon>
        <taxon>Pseudomonadati</taxon>
        <taxon>Pseudomonadota</taxon>
        <taxon>Gammaproteobacteria</taxon>
        <taxon>Pseudomonadales</taxon>
        <taxon>Marinobacteraceae</taxon>
        <taxon>Marinobacter</taxon>
    </lineage>
</organism>
<name>A0ABY1ZL47_9GAMM</name>
<protein>
    <submittedName>
        <fullName evidence="1">Uncharacterized protein</fullName>
    </submittedName>
</protein>
<comment type="caution">
    <text evidence="1">The sequence shown here is derived from an EMBL/GenBank/DDBJ whole genome shotgun (WGS) entry which is preliminary data.</text>
</comment>
<evidence type="ECO:0000313" key="2">
    <source>
        <dbReference type="Proteomes" id="UP000313645"/>
    </source>
</evidence>